<sequence length="386" mass="41581">MSESQQSTESRLSPTTRRTAERILRLAPAGLRLAYDPRSETFAHTVRLVPDRAGSALRAEGTSLRYTAIAVLGLSVAPAAARESALDGGSLEALLLRLRGPVMAGGDLGAVALSVWATAEALGRIEPAPLARLADAADAADATPTVDLAWMLTAAVAALRLDPADADAARLAESSARRLAEAQGEHGCYPHTVPAGRGGRLRAHVGSFADQVYPLQAFARLASLTGDADALERAERTARRIIGLQGGSGEWWWHYDARTGEVVERYPVYSVHQHAMAPMALFDLARAGGVEHLAPIERGMGWLDRPGAGELVAESHSLVWRKLGRREPRKAVRTISAATTALRPGWHLPGLDAAFPPERIDHECRPYELGWALYAWHPILEEGRIR</sequence>
<dbReference type="RefSeq" id="WP_157423018.1">
    <property type="nucleotide sequence ID" value="NZ_BAAANI010000006.1"/>
</dbReference>
<gene>
    <name evidence="1" type="ORF">ACFFQV_03840</name>
</gene>
<dbReference type="Proteomes" id="UP001589667">
    <property type="component" value="Unassembled WGS sequence"/>
</dbReference>
<reference evidence="1 2" key="1">
    <citation type="submission" date="2024-09" db="EMBL/GenBank/DDBJ databases">
        <authorList>
            <person name="Sun Q."/>
            <person name="Mori K."/>
        </authorList>
    </citation>
    <scope>NUCLEOTIDE SEQUENCE [LARGE SCALE GENOMIC DNA]</scope>
    <source>
        <strain evidence="1 2">JCM 14321</strain>
    </source>
</reference>
<protein>
    <submittedName>
        <fullName evidence="1">Uncharacterized protein</fullName>
    </submittedName>
</protein>
<dbReference type="EMBL" id="JBHMBL010000001">
    <property type="protein sequence ID" value="MFB9641418.1"/>
    <property type="molecule type" value="Genomic_DNA"/>
</dbReference>
<dbReference type="SUPFAM" id="SSF48208">
    <property type="entry name" value="Six-hairpin glycosidases"/>
    <property type="match status" value="1"/>
</dbReference>
<evidence type="ECO:0000313" key="1">
    <source>
        <dbReference type="EMBL" id="MFB9641418.1"/>
    </source>
</evidence>
<proteinExistence type="predicted"/>
<evidence type="ECO:0000313" key="2">
    <source>
        <dbReference type="Proteomes" id="UP001589667"/>
    </source>
</evidence>
<name>A0ABV5SM51_9MICO</name>
<accession>A0ABV5SM51</accession>
<dbReference type="InterPro" id="IPR008928">
    <property type="entry name" value="6-hairpin_glycosidase_sf"/>
</dbReference>
<comment type="caution">
    <text evidence="1">The sequence shown here is derived from an EMBL/GenBank/DDBJ whole genome shotgun (WGS) entry which is preliminary data.</text>
</comment>
<keyword evidence="2" id="KW-1185">Reference proteome</keyword>
<organism evidence="1 2">
    <name type="scientific">Agromyces lapidis</name>
    <dbReference type="NCBI Taxonomy" id="279574"/>
    <lineage>
        <taxon>Bacteria</taxon>
        <taxon>Bacillati</taxon>
        <taxon>Actinomycetota</taxon>
        <taxon>Actinomycetes</taxon>
        <taxon>Micrococcales</taxon>
        <taxon>Microbacteriaceae</taxon>
        <taxon>Agromyces</taxon>
    </lineage>
</organism>